<comment type="caution">
    <text evidence="1">The sequence shown here is derived from an EMBL/GenBank/DDBJ whole genome shotgun (WGS) entry which is preliminary data.</text>
</comment>
<dbReference type="Proteomes" id="UP000188605">
    <property type="component" value="Unassembled WGS sequence"/>
</dbReference>
<dbReference type="EMBL" id="LJDB01000064">
    <property type="protein sequence ID" value="ONI39463.1"/>
    <property type="molecule type" value="Genomic_DNA"/>
</dbReference>
<evidence type="ECO:0000313" key="1">
    <source>
        <dbReference type="EMBL" id="ONI39463.1"/>
    </source>
</evidence>
<accession>A0ACC8XAZ7</accession>
<reference evidence="1" key="1">
    <citation type="submission" date="2016-08" db="EMBL/GenBank/DDBJ databases">
        <authorList>
            <person name="Ngugi D.K."/>
            <person name="Miyake S."/>
            <person name="Stingl U."/>
        </authorList>
    </citation>
    <scope>NUCLEOTIDE SEQUENCE</scope>
    <source>
        <strain evidence="1">SCG-B11WGA-EpuloA1</strain>
    </source>
</reference>
<evidence type="ECO:0000313" key="2">
    <source>
        <dbReference type="Proteomes" id="UP000188605"/>
    </source>
</evidence>
<name>A0ACC8XAZ7_9FIRM</name>
<proteinExistence type="predicted"/>
<sequence>MKYNGNILLNQEIAPNIFKMIIQCAPVAQNAKVGQFVNVYTKDKALLLPRPISLCQFTNDTITLLYTVVGTGTKEFSTYTTADTIKISKTLGKGFAPQNVKTHVIVGGGIGIAPLLALAEELSAQNTNIIAVLGYKDHQYLVDEFKSICNEVYVSTDKATSGFTGNVVDLIKMKHISGDYFYACGPKPMLKALSTHCTQKNIPVQVSMEERMGCGYGACVGCNCKVNNKNQKVCKDGPVFLGSEVNWQ</sequence>
<organism evidence="1 2">
    <name type="scientific">Candidatus Epulonipiscium fishelsonii</name>
    <dbReference type="NCBI Taxonomy" id="77094"/>
    <lineage>
        <taxon>Bacteria</taxon>
        <taxon>Bacillati</taxon>
        <taxon>Bacillota</taxon>
        <taxon>Clostridia</taxon>
        <taxon>Lachnospirales</taxon>
        <taxon>Lachnospiraceae</taxon>
        <taxon>Candidatus Epulonipiscium</taxon>
    </lineage>
</organism>
<keyword evidence="2" id="KW-1185">Reference proteome</keyword>
<gene>
    <name evidence="1" type="ORF">AN396_08655</name>
</gene>
<protein>
    <submittedName>
        <fullName evidence="1">Oxidoreductase</fullName>
    </submittedName>
</protein>